<comment type="caution">
    <text evidence="1">The sequence shown here is derived from an EMBL/GenBank/DDBJ whole genome shotgun (WGS) entry which is preliminary data.</text>
</comment>
<name>X1AWI1_9ZZZZ</name>
<organism evidence="1">
    <name type="scientific">marine sediment metagenome</name>
    <dbReference type="NCBI Taxonomy" id="412755"/>
    <lineage>
        <taxon>unclassified sequences</taxon>
        <taxon>metagenomes</taxon>
        <taxon>ecological metagenomes</taxon>
    </lineage>
</organism>
<gene>
    <name evidence="1" type="ORF">S01H4_34391</name>
</gene>
<protein>
    <submittedName>
        <fullName evidence="1">Uncharacterized protein</fullName>
    </submittedName>
</protein>
<dbReference type="AlphaFoldDB" id="X1AWI1"/>
<sequence>MSFLDGADRNLVALTDATAVTTVPTSADNFG</sequence>
<dbReference type="EMBL" id="BART01018192">
    <property type="protein sequence ID" value="GAG87110.1"/>
    <property type="molecule type" value="Genomic_DNA"/>
</dbReference>
<feature type="non-terminal residue" evidence="1">
    <location>
        <position position="31"/>
    </location>
</feature>
<evidence type="ECO:0000313" key="1">
    <source>
        <dbReference type="EMBL" id="GAG87110.1"/>
    </source>
</evidence>
<proteinExistence type="predicted"/>
<accession>X1AWI1</accession>
<reference evidence="1" key="1">
    <citation type="journal article" date="2014" name="Front. Microbiol.">
        <title>High frequency of phylogenetically diverse reductive dehalogenase-homologous genes in deep subseafloor sedimentary metagenomes.</title>
        <authorList>
            <person name="Kawai M."/>
            <person name="Futagami T."/>
            <person name="Toyoda A."/>
            <person name="Takaki Y."/>
            <person name="Nishi S."/>
            <person name="Hori S."/>
            <person name="Arai W."/>
            <person name="Tsubouchi T."/>
            <person name="Morono Y."/>
            <person name="Uchiyama I."/>
            <person name="Ito T."/>
            <person name="Fujiyama A."/>
            <person name="Inagaki F."/>
            <person name="Takami H."/>
        </authorList>
    </citation>
    <scope>NUCLEOTIDE SEQUENCE</scope>
    <source>
        <strain evidence="1">Expedition CK06-06</strain>
    </source>
</reference>